<proteinExistence type="predicted"/>
<comment type="caution">
    <text evidence="1">The sequence shown here is derived from an EMBL/GenBank/DDBJ whole genome shotgun (WGS) entry which is preliminary data.</text>
</comment>
<name>A0A9W8HZG5_9FUNG</name>
<dbReference type="OrthoDB" id="5673235at2759"/>
<dbReference type="Proteomes" id="UP001140094">
    <property type="component" value="Unassembled WGS sequence"/>
</dbReference>
<organism evidence="1 2">
    <name type="scientific">Coemansia guatemalensis</name>
    <dbReference type="NCBI Taxonomy" id="2761395"/>
    <lineage>
        <taxon>Eukaryota</taxon>
        <taxon>Fungi</taxon>
        <taxon>Fungi incertae sedis</taxon>
        <taxon>Zoopagomycota</taxon>
        <taxon>Kickxellomycotina</taxon>
        <taxon>Kickxellomycetes</taxon>
        <taxon>Kickxellales</taxon>
        <taxon>Kickxellaceae</taxon>
        <taxon>Coemansia</taxon>
    </lineage>
</organism>
<gene>
    <name evidence="1" type="ORF">H4R20_001499</name>
</gene>
<accession>A0A9W8HZG5</accession>
<protein>
    <submittedName>
        <fullName evidence="1">Uncharacterized protein</fullName>
    </submittedName>
</protein>
<sequence length="260" mass="28668">MAAMIPPLQTKDGKKSLAVGQWLESANQMMSEAQATDRQKVLVVLSKLPPSDQEAFHTHCRERNLDGYSWAVAVSVLTRHYSGAISKLDAEAQRRFLPLPTDSDSFEEFLTKFTTLSFQCGDKLEDQHVVRQLAVSLPTAVQQQLILNARGDENLKWGDVVALGRSQFRAANAMNIDTLSAGREAADTLDGEEEINNIASFSTGKRSGLPKMPLYQKVAKHCGSWEEYCRRAGKNLCLGCGSADHVWGKCSLNRPKGRGD</sequence>
<evidence type="ECO:0000313" key="1">
    <source>
        <dbReference type="EMBL" id="KAJ2806918.1"/>
    </source>
</evidence>
<dbReference type="EMBL" id="JANBUO010000150">
    <property type="protein sequence ID" value="KAJ2806918.1"/>
    <property type="molecule type" value="Genomic_DNA"/>
</dbReference>
<dbReference type="AlphaFoldDB" id="A0A9W8HZG5"/>
<keyword evidence="2" id="KW-1185">Reference proteome</keyword>
<evidence type="ECO:0000313" key="2">
    <source>
        <dbReference type="Proteomes" id="UP001140094"/>
    </source>
</evidence>
<reference evidence="1" key="1">
    <citation type="submission" date="2022-07" db="EMBL/GenBank/DDBJ databases">
        <title>Phylogenomic reconstructions and comparative analyses of Kickxellomycotina fungi.</title>
        <authorList>
            <person name="Reynolds N.K."/>
            <person name="Stajich J.E."/>
            <person name="Barry K."/>
            <person name="Grigoriev I.V."/>
            <person name="Crous P."/>
            <person name="Smith M.E."/>
        </authorList>
    </citation>
    <scope>NUCLEOTIDE SEQUENCE</scope>
    <source>
        <strain evidence="1">NRRL 1565</strain>
    </source>
</reference>